<dbReference type="PANTHER" id="PTHR33238:SF11">
    <property type="entry name" value="TRANSCRIPTIONAL REGULATOR MNTR"/>
    <property type="match status" value="1"/>
</dbReference>
<dbReference type="AlphaFoldDB" id="A0A3Q8B159"/>
<dbReference type="Gene3D" id="1.10.10.10">
    <property type="entry name" value="Winged helix-like DNA-binding domain superfamily/Winged helix DNA-binding domain"/>
    <property type="match status" value="1"/>
</dbReference>
<dbReference type="SUPFAM" id="SSF47979">
    <property type="entry name" value="Iron-dependent repressor protein, dimerization domain"/>
    <property type="match status" value="1"/>
</dbReference>
<evidence type="ECO:0000313" key="5">
    <source>
        <dbReference type="EMBL" id="ASQ41180.1"/>
    </source>
</evidence>
<dbReference type="Pfam" id="PF04023">
    <property type="entry name" value="FeoA"/>
    <property type="match status" value="1"/>
</dbReference>
<dbReference type="InterPro" id="IPR008988">
    <property type="entry name" value="Transcriptional_repressor_C"/>
</dbReference>
<keyword evidence="3" id="KW-0408">Iron</keyword>
<evidence type="ECO:0000256" key="3">
    <source>
        <dbReference type="ARBA" id="ARBA00023004"/>
    </source>
</evidence>
<evidence type="ECO:0000256" key="2">
    <source>
        <dbReference type="ARBA" id="ARBA00011738"/>
    </source>
</evidence>
<dbReference type="GO" id="GO:0005737">
    <property type="term" value="C:cytoplasm"/>
    <property type="evidence" value="ECO:0007669"/>
    <property type="project" value="UniProtKB-SubCell"/>
</dbReference>
<dbReference type="EMBL" id="KY084568">
    <property type="protein sequence ID" value="ASQ41180.1"/>
    <property type="molecule type" value="Genomic_DNA"/>
</dbReference>
<evidence type="ECO:0000259" key="4">
    <source>
        <dbReference type="SMART" id="SM00899"/>
    </source>
</evidence>
<dbReference type="GO" id="GO:0046983">
    <property type="term" value="F:protein dimerization activity"/>
    <property type="evidence" value="ECO:0007669"/>
    <property type="project" value="InterPro"/>
</dbReference>
<name>A0A3Q8B159_9BACT</name>
<organism evidence="5">
    <name type="scientific">Candidatus Magnetananas rongchengensis</name>
    <dbReference type="NCBI Taxonomy" id="1463558"/>
    <lineage>
        <taxon>Bacteria</taxon>
        <taxon>Pseudomonadati</taxon>
        <taxon>Thermodesulfobacteriota</taxon>
        <taxon>Desulfobacteria</taxon>
        <taxon>Desulfobacterales</taxon>
        <taxon>Desulfobacteraceae</taxon>
        <taxon>Candidatus Magnetananas</taxon>
    </lineage>
</organism>
<dbReference type="Gene3D" id="2.30.30.90">
    <property type="match status" value="1"/>
</dbReference>
<dbReference type="PANTHER" id="PTHR33238">
    <property type="entry name" value="IRON (METAL) DEPENDENT REPRESSOR, DTXR FAMILY"/>
    <property type="match status" value="1"/>
</dbReference>
<proteinExistence type="predicted"/>
<feature type="domain" description="Ferrous iron transporter FeoA-like" evidence="4">
    <location>
        <begin position="143"/>
        <end position="213"/>
    </location>
</feature>
<dbReference type="SMART" id="SM00899">
    <property type="entry name" value="FeoA"/>
    <property type="match status" value="1"/>
</dbReference>
<dbReference type="InterPro" id="IPR038157">
    <property type="entry name" value="FeoA_core_dom"/>
</dbReference>
<dbReference type="InterPro" id="IPR022689">
    <property type="entry name" value="Iron_dep_repressor"/>
</dbReference>
<reference evidence="5" key="1">
    <citation type="submission" date="2016-11" db="EMBL/GenBank/DDBJ databases">
        <title>Region harboring genes involved in magnetosome formation of Candidatus Magnetananas rongchenensis.</title>
        <authorList>
            <person name="Wang M."/>
            <person name="Chen Y.-R."/>
            <person name="Zhang W."/>
            <person name="Pan H."/>
            <person name="Xiao T."/>
            <person name="Wu L.-F."/>
        </authorList>
    </citation>
    <scope>NUCLEOTIDE SEQUENCE</scope>
</reference>
<dbReference type="InterPro" id="IPR007167">
    <property type="entry name" value="Fe-transptr_FeoA-like"/>
</dbReference>
<dbReference type="InterPro" id="IPR050536">
    <property type="entry name" value="DtxR_MntR_Metal-Reg"/>
</dbReference>
<accession>A0A3Q8B159</accession>
<comment type="subunit">
    <text evidence="2">Homodimer.</text>
</comment>
<dbReference type="InterPro" id="IPR036388">
    <property type="entry name" value="WH-like_DNA-bd_sf"/>
</dbReference>
<dbReference type="SMART" id="SM00529">
    <property type="entry name" value="HTH_DTXR"/>
    <property type="match status" value="1"/>
</dbReference>
<sequence length="244" mass="27819">MNKQEKDEYLERLWVMEESGQDTVEELKRTMGSYFDNEKLEGIANEKLVTLSESGTKVVLTKNGRKLSRQIIRAHRIGERLLYDVYGKDFEQGACEFEHTTTIELVDGICTLLGHPKECPHGLPIPEGECCRNYAETAHNVVKHLNELEVGQSARVAYINCRSDGQMHRLNGFQIKPGATITLHQRTPCHVVECEGASIALDEEIVSNICVWSTSPEFKPEQRQSLQAKELGNKAWWKRLFNFN</sequence>
<dbReference type="GO" id="GO:0003700">
    <property type="term" value="F:DNA-binding transcription factor activity"/>
    <property type="evidence" value="ECO:0007669"/>
    <property type="project" value="InterPro"/>
</dbReference>
<gene>
    <name evidence="5" type="primary">mad30</name>
</gene>
<dbReference type="InterPro" id="IPR001367">
    <property type="entry name" value="Fe_dep_repressor"/>
</dbReference>
<dbReference type="InterPro" id="IPR036421">
    <property type="entry name" value="Fe_dep_repressor_sf"/>
</dbReference>
<protein>
    <submittedName>
        <fullName evidence="5">Magnetosome protein Mad30</fullName>
    </submittedName>
</protein>
<evidence type="ECO:0000256" key="1">
    <source>
        <dbReference type="ARBA" id="ARBA00004496"/>
    </source>
</evidence>
<comment type="subcellular location">
    <subcellularLocation>
        <location evidence="1">Cytoplasm</location>
    </subcellularLocation>
</comment>
<dbReference type="SUPFAM" id="SSF50037">
    <property type="entry name" value="C-terminal domain of transcriptional repressors"/>
    <property type="match status" value="1"/>
</dbReference>
<dbReference type="GO" id="GO:0046914">
    <property type="term" value="F:transition metal ion binding"/>
    <property type="evidence" value="ECO:0007669"/>
    <property type="project" value="InterPro"/>
</dbReference>
<dbReference type="Pfam" id="PF02742">
    <property type="entry name" value="Fe_dep_repr_C"/>
    <property type="match status" value="1"/>
</dbReference>